<dbReference type="InterPro" id="IPR018247">
    <property type="entry name" value="EF_Hand_1_Ca_BS"/>
</dbReference>
<reference evidence="5 6" key="1">
    <citation type="journal article" date="2011" name="Genome Biol. Evol.">
        <title>Integration of the genetic map and genome assembly of fugu facilitates insights into distinct features of genome evolution in teleosts and mammals.</title>
        <authorList>
            <person name="Kai W."/>
            <person name="Kikuchi K."/>
            <person name="Tohari S."/>
            <person name="Chew A.K."/>
            <person name="Tay A."/>
            <person name="Fujiwara A."/>
            <person name="Hosoya S."/>
            <person name="Suetake H."/>
            <person name="Naruse K."/>
            <person name="Brenner S."/>
            <person name="Suzuki Y."/>
            <person name="Venkatesh B."/>
        </authorList>
    </citation>
    <scope>NUCLEOTIDE SEQUENCE [LARGE SCALE GENOMIC DNA]</scope>
</reference>
<reference evidence="5" key="2">
    <citation type="submission" date="2025-08" db="UniProtKB">
        <authorList>
            <consortium name="Ensembl"/>
        </authorList>
    </citation>
    <scope>IDENTIFICATION</scope>
</reference>
<dbReference type="CDD" id="cd00051">
    <property type="entry name" value="EFh"/>
    <property type="match status" value="2"/>
</dbReference>
<evidence type="ECO:0000313" key="5">
    <source>
        <dbReference type="Ensembl" id="ENSTRUP00000031275.2"/>
    </source>
</evidence>
<evidence type="ECO:0000313" key="6">
    <source>
        <dbReference type="Proteomes" id="UP000005226"/>
    </source>
</evidence>
<dbReference type="PANTHER" id="PTHR23055:SF60">
    <property type="entry name" value="CALAXIN"/>
    <property type="match status" value="1"/>
</dbReference>
<dbReference type="eggNOG" id="KOG0044">
    <property type="taxonomic scope" value="Eukaryota"/>
</dbReference>
<dbReference type="HOGENOM" id="CLU_061288_3_2_1"/>
<dbReference type="GeneTree" id="ENSGT00940000165470"/>
<dbReference type="SUPFAM" id="SSF47473">
    <property type="entry name" value="EF-hand"/>
    <property type="match status" value="1"/>
</dbReference>
<dbReference type="AlphaFoldDB" id="H2U2W4"/>
<gene>
    <name evidence="5" type="primary">efcab1</name>
</gene>
<evidence type="ECO:0000256" key="1">
    <source>
        <dbReference type="ARBA" id="ARBA00022723"/>
    </source>
</evidence>
<dbReference type="STRING" id="31033.ENSTRUP00000031275"/>
<dbReference type="Ensembl" id="ENSTRUT00000031397.3">
    <property type="protein sequence ID" value="ENSTRUP00000031275.2"/>
    <property type="gene ID" value="ENSTRUG00000012350.3"/>
</dbReference>
<dbReference type="Proteomes" id="UP000005226">
    <property type="component" value="Chromosome 12"/>
</dbReference>
<protein>
    <recommendedName>
        <fullName evidence="4">EF-hand domain-containing protein</fullName>
    </recommendedName>
</protein>
<sequence length="212" mass="24388">MSEISAVNRKAIQTQVELISKHADHFNKTEIWCLIREFNVLLEEQTSRGKAATGLDRAKFRSILHNFGVTSDVLMHGVFRTFDKDNDGFVSVKEWIEGLSVFLRGTLDEQIKYCFQVYDLNGDGYISAEEMLYLLKDCLKEQPTEEDPDEGIRDLVEITLTNMDHDHDGRISFADFKKSVMGENLLLNAFGVCLPDTMNIKVFEQHVFREQQ</sequence>
<evidence type="ECO:0000259" key="4">
    <source>
        <dbReference type="PROSITE" id="PS50222"/>
    </source>
</evidence>
<keyword evidence="2" id="KW-0677">Repeat</keyword>
<keyword evidence="1" id="KW-0479">Metal-binding</keyword>
<dbReference type="InterPro" id="IPR028846">
    <property type="entry name" value="Recoverin"/>
</dbReference>
<dbReference type="InterPro" id="IPR011992">
    <property type="entry name" value="EF-hand-dom_pair"/>
</dbReference>
<dbReference type="PRINTS" id="PR00450">
    <property type="entry name" value="RECOVERIN"/>
</dbReference>
<organism evidence="5 6">
    <name type="scientific">Takifugu rubripes</name>
    <name type="common">Japanese pufferfish</name>
    <name type="synonym">Fugu rubripes</name>
    <dbReference type="NCBI Taxonomy" id="31033"/>
    <lineage>
        <taxon>Eukaryota</taxon>
        <taxon>Metazoa</taxon>
        <taxon>Chordata</taxon>
        <taxon>Craniata</taxon>
        <taxon>Vertebrata</taxon>
        <taxon>Euteleostomi</taxon>
        <taxon>Actinopterygii</taxon>
        <taxon>Neopterygii</taxon>
        <taxon>Teleostei</taxon>
        <taxon>Neoteleostei</taxon>
        <taxon>Acanthomorphata</taxon>
        <taxon>Eupercaria</taxon>
        <taxon>Tetraodontiformes</taxon>
        <taxon>Tetradontoidea</taxon>
        <taxon>Tetraodontidae</taxon>
        <taxon>Takifugu</taxon>
    </lineage>
</organism>
<dbReference type="Pfam" id="PF13499">
    <property type="entry name" value="EF-hand_7"/>
    <property type="match status" value="1"/>
</dbReference>
<dbReference type="PROSITE" id="PS50222">
    <property type="entry name" value="EF_HAND_2"/>
    <property type="match status" value="2"/>
</dbReference>
<evidence type="ECO:0000256" key="3">
    <source>
        <dbReference type="ARBA" id="ARBA00022837"/>
    </source>
</evidence>
<dbReference type="CTD" id="79645"/>
<name>H2U2W4_TAKRU</name>
<keyword evidence="6" id="KW-1185">Reference proteome</keyword>
<feature type="domain" description="EF-hand" evidence="4">
    <location>
        <begin position="106"/>
        <end position="141"/>
    </location>
</feature>
<dbReference type="PANTHER" id="PTHR23055">
    <property type="entry name" value="CALCIUM BINDING PROTEINS"/>
    <property type="match status" value="1"/>
</dbReference>
<dbReference type="InParanoid" id="H2U2W4"/>
<dbReference type="OMA" id="DNDGCVS"/>
<evidence type="ECO:0000256" key="2">
    <source>
        <dbReference type="ARBA" id="ARBA00022737"/>
    </source>
</evidence>
<dbReference type="FunCoup" id="H2U2W4">
    <property type="interactions" value="566"/>
</dbReference>
<feature type="domain" description="EF-hand" evidence="4">
    <location>
        <begin position="70"/>
        <end position="105"/>
    </location>
</feature>
<keyword evidence="3" id="KW-0106">Calcium</keyword>
<dbReference type="PROSITE" id="PS00018">
    <property type="entry name" value="EF_HAND_1"/>
    <property type="match status" value="3"/>
</dbReference>
<dbReference type="Pfam" id="PF13405">
    <property type="entry name" value="EF-hand_6"/>
    <property type="match status" value="1"/>
</dbReference>
<dbReference type="InterPro" id="IPR002048">
    <property type="entry name" value="EF_hand_dom"/>
</dbReference>
<reference evidence="5" key="3">
    <citation type="submission" date="2025-09" db="UniProtKB">
        <authorList>
            <consortium name="Ensembl"/>
        </authorList>
    </citation>
    <scope>IDENTIFICATION</scope>
</reference>
<dbReference type="Gene3D" id="1.10.238.10">
    <property type="entry name" value="EF-hand"/>
    <property type="match status" value="1"/>
</dbReference>
<proteinExistence type="predicted"/>
<accession>H2U2W4</accession>
<dbReference type="KEGG" id="tru:101063438"/>
<dbReference type="SMART" id="SM00054">
    <property type="entry name" value="EFh"/>
    <property type="match status" value="3"/>
</dbReference>
<dbReference type="GO" id="GO:0005509">
    <property type="term" value="F:calcium ion binding"/>
    <property type="evidence" value="ECO:0007669"/>
    <property type="project" value="InterPro"/>
</dbReference>